<accession>A0A1I0U1P7</accession>
<name>A0A1I0U1P7_9RHOB</name>
<dbReference type="Gene3D" id="3.40.50.1820">
    <property type="entry name" value="alpha/beta hydrolase"/>
    <property type="match status" value="1"/>
</dbReference>
<gene>
    <name evidence="2" type="ORF">SAMN04487972_11939</name>
</gene>
<dbReference type="PANTHER" id="PTHR43433">
    <property type="entry name" value="HYDROLASE, ALPHA/BETA FOLD FAMILY PROTEIN"/>
    <property type="match status" value="1"/>
</dbReference>
<evidence type="ECO:0000313" key="2">
    <source>
        <dbReference type="EMBL" id="SFA58039.1"/>
    </source>
</evidence>
<organism evidence="2 3">
    <name type="scientific">Paracoccus halophilus</name>
    <dbReference type="NCBI Taxonomy" id="376733"/>
    <lineage>
        <taxon>Bacteria</taxon>
        <taxon>Pseudomonadati</taxon>
        <taxon>Pseudomonadota</taxon>
        <taxon>Alphaproteobacteria</taxon>
        <taxon>Rhodobacterales</taxon>
        <taxon>Paracoccaceae</taxon>
        <taxon>Paracoccus</taxon>
    </lineage>
</organism>
<evidence type="ECO:0000259" key="1">
    <source>
        <dbReference type="Pfam" id="PF00561"/>
    </source>
</evidence>
<sequence length="288" mass="30780">MSQKTFPAEDGAQLAYGDEGQGLPLLALAGLTRDGRDFAYLARHLRDVRLIRLDSRGRGGSEWTGAATYTVGQEARDALALMDHLGLARAAIIGSSRGGLLAMAMAASAPDRISGICFNDTGPVLEREGLLRIGGFIGIRPTVGTLQEVADRLPAAMPGFANVPAQRWVEETVRHYVQERDGVGLTYDPALRDAFELAMQANPLPDAWPLFDACAGLPLALIRGAGSDVLTHETAMAMCARRPDMLYAEIPDRGHIPFLDEPEALAVIADWLGKVRQHEAELAGAGAS</sequence>
<dbReference type="Pfam" id="PF00561">
    <property type="entry name" value="Abhydrolase_1"/>
    <property type="match status" value="1"/>
</dbReference>
<dbReference type="InterPro" id="IPR000073">
    <property type="entry name" value="AB_hydrolase_1"/>
</dbReference>
<dbReference type="Proteomes" id="UP000182312">
    <property type="component" value="Unassembled WGS sequence"/>
</dbReference>
<dbReference type="PANTHER" id="PTHR43433:SF5">
    <property type="entry name" value="AB HYDROLASE-1 DOMAIN-CONTAINING PROTEIN"/>
    <property type="match status" value="1"/>
</dbReference>
<proteinExistence type="predicted"/>
<protein>
    <submittedName>
        <fullName evidence="2">Pimeloyl-ACP methyl ester carboxylesterase</fullName>
    </submittedName>
</protein>
<reference evidence="2 3" key="1">
    <citation type="submission" date="2016-10" db="EMBL/GenBank/DDBJ databases">
        <authorList>
            <person name="de Groot N.N."/>
        </authorList>
    </citation>
    <scope>NUCLEOTIDE SEQUENCE [LARGE SCALE GENOMIC DNA]</scope>
    <source>
        <strain evidence="2 3">CGMCC 1.6117</strain>
    </source>
</reference>
<dbReference type="InterPro" id="IPR050471">
    <property type="entry name" value="AB_hydrolase"/>
</dbReference>
<feature type="domain" description="AB hydrolase-1" evidence="1">
    <location>
        <begin position="24"/>
        <end position="262"/>
    </location>
</feature>
<dbReference type="RefSeq" id="WP_052081522.1">
    <property type="nucleotide sequence ID" value="NZ_FOJO01000019.1"/>
</dbReference>
<evidence type="ECO:0000313" key="3">
    <source>
        <dbReference type="Proteomes" id="UP000182312"/>
    </source>
</evidence>
<dbReference type="EMBL" id="FOJO01000019">
    <property type="protein sequence ID" value="SFA58039.1"/>
    <property type="molecule type" value="Genomic_DNA"/>
</dbReference>
<dbReference type="AlphaFoldDB" id="A0A1I0U1P7"/>
<dbReference type="InterPro" id="IPR029058">
    <property type="entry name" value="AB_hydrolase_fold"/>
</dbReference>
<dbReference type="SUPFAM" id="SSF53474">
    <property type="entry name" value="alpha/beta-Hydrolases"/>
    <property type="match status" value="1"/>
</dbReference>
<dbReference type="OrthoDB" id="9791366at2"/>